<dbReference type="AlphaFoldDB" id="X0ULA8"/>
<protein>
    <submittedName>
        <fullName evidence="1">Uncharacterized protein</fullName>
    </submittedName>
</protein>
<dbReference type="EMBL" id="BARS01025153">
    <property type="protein sequence ID" value="GAG01138.1"/>
    <property type="molecule type" value="Genomic_DNA"/>
</dbReference>
<gene>
    <name evidence="1" type="ORF">S01H1_39799</name>
</gene>
<name>X0ULA8_9ZZZZ</name>
<comment type="caution">
    <text evidence="1">The sequence shown here is derived from an EMBL/GenBank/DDBJ whole genome shotgun (WGS) entry which is preliminary data.</text>
</comment>
<organism evidence="1">
    <name type="scientific">marine sediment metagenome</name>
    <dbReference type="NCBI Taxonomy" id="412755"/>
    <lineage>
        <taxon>unclassified sequences</taxon>
        <taxon>metagenomes</taxon>
        <taxon>ecological metagenomes</taxon>
    </lineage>
</organism>
<evidence type="ECO:0000313" key="1">
    <source>
        <dbReference type="EMBL" id="GAG01138.1"/>
    </source>
</evidence>
<reference evidence="1" key="1">
    <citation type="journal article" date="2014" name="Front. Microbiol.">
        <title>High frequency of phylogenetically diverse reductive dehalogenase-homologous genes in deep subseafloor sedimentary metagenomes.</title>
        <authorList>
            <person name="Kawai M."/>
            <person name="Futagami T."/>
            <person name="Toyoda A."/>
            <person name="Takaki Y."/>
            <person name="Nishi S."/>
            <person name="Hori S."/>
            <person name="Arai W."/>
            <person name="Tsubouchi T."/>
            <person name="Morono Y."/>
            <person name="Uchiyama I."/>
            <person name="Ito T."/>
            <person name="Fujiyama A."/>
            <person name="Inagaki F."/>
            <person name="Takami H."/>
        </authorList>
    </citation>
    <scope>NUCLEOTIDE SEQUENCE</scope>
    <source>
        <strain evidence="1">Expedition CK06-06</strain>
    </source>
</reference>
<accession>X0ULA8</accession>
<feature type="non-terminal residue" evidence="1">
    <location>
        <position position="1"/>
    </location>
</feature>
<proteinExistence type="predicted"/>
<sequence>QREFSDPSAATGPLTFVVPHGSYRIGMQADPFDTTRQTGGQTAFEVRNALKKFDVLPPYAGIRSHDGRWPAREEATGTELPASFSAAAPRPKADVHSCAWCEKVPGGSRWAPTLVPGGHGCQVCICYGCMEDGPNNPKRHSGINIVCVEGCPHAVSPSSPLAATGGA</sequence>